<keyword evidence="1" id="KW-1133">Transmembrane helix</keyword>
<evidence type="ECO:0000313" key="3">
    <source>
        <dbReference type="Proteomes" id="UP001058461"/>
    </source>
</evidence>
<sequence length="164" mass="18113">MDDLIKIMMLGVFATVLIDVWSVFSNKILQLPKANWGMVGRWLGHIPKGKLIHNPIGASSAIKYESVLGWAFHYLVGIAYAYIYVVLVVRYLDAPSLLAAWAFGMVTILAAWLIIQPGLGAGICAIRAPRPGMARIQNVAIHTIFGVALYYGWLWVNVLFPETA</sequence>
<dbReference type="Proteomes" id="UP001058461">
    <property type="component" value="Chromosome"/>
</dbReference>
<dbReference type="RefSeq" id="WP_255854950.1">
    <property type="nucleotide sequence ID" value="NZ_CP073347.1"/>
</dbReference>
<feature type="transmembrane region" description="Helical" evidence="1">
    <location>
        <begin position="138"/>
        <end position="156"/>
    </location>
</feature>
<feature type="transmembrane region" description="Helical" evidence="1">
    <location>
        <begin position="6"/>
        <end position="24"/>
    </location>
</feature>
<keyword evidence="1" id="KW-0812">Transmembrane</keyword>
<keyword evidence="1" id="KW-0472">Membrane</keyword>
<feature type="transmembrane region" description="Helical" evidence="1">
    <location>
        <begin position="71"/>
        <end position="92"/>
    </location>
</feature>
<dbReference type="EMBL" id="CP073347">
    <property type="protein sequence ID" value="UTW12820.1"/>
    <property type="molecule type" value="Genomic_DNA"/>
</dbReference>
<name>A0ABY5HKJ9_9GAMM</name>
<organism evidence="2 3">
    <name type="scientific">Marinobacterium rhizophilum</name>
    <dbReference type="NCBI Taxonomy" id="420402"/>
    <lineage>
        <taxon>Bacteria</taxon>
        <taxon>Pseudomonadati</taxon>
        <taxon>Pseudomonadota</taxon>
        <taxon>Gammaproteobacteria</taxon>
        <taxon>Oceanospirillales</taxon>
        <taxon>Oceanospirillaceae</taxon>
        <taxon>Marinobacterium</taxon>
    </lineage>
</organism>
<evidence type="ECO:0000256" key="1">
    <source>
        <dbReference type="SAM" id="Phobius"/>
    </source>
</evidence>
<dbReference type="Pfam" id="PF11158">
    <property type="entry name" value="DUF2938"/>
    <property type="match status" value="1"/>
</dbReference>
<reference evidence="2" key="1">
    <citation type="submission" date="2021-04" db="EMBL/GenBank/DDBJ databases">
        <title>Oceanospirillales bacteria with DddD are important DMSP degraders in coastal seawater.</title>
        <authorList>
            <person name="Liu J."/>
        </authorList>
    </citation>
    <scope>NUCLEOTIDE SEQUENCE</scope>
    <source>
        <strain evidence="2">D13-1</strain>
    </source>
</reference>
<proteinExistence type="predicted"/>
<evidence type="ECO:0000313" key="2">
    <source>
        <dbReference type="EMBL" id="UTW12820.1"/>
    </source>
</evidence>
<gene>
    <name evidence="2" type="ORF">KDW95_03850</name>
</gene>
<accession>A0ABY5HKJ9</accession>
<protein>
    <submittedName>
        <fullName evidence="2">DUF2938 family protein</fullName>
    </submittedName>
</protein>
<feature type="transmembrane region" description="Helical" evidence="1">
    <location>
        <begin position="98"/>
        <end position="126"/>
    </location>
</feature>
<dbReference type="InterPro" id="IPR021329">
    <property type="entry name" value="DUF2938"/>
</dbReference>
<keyword evidence="3" id="KW-1185">Reference proteome</keyword>